<evidence type="ECO:0000313" key="2">
    <source>
        <dbReference type="Proteomes" id="UP000198803"/>
    </source>
</evidence>
<accession>A0ABY0QHE8</accession>
<protein>
    <submittedName>
        <fullName evidence="1">Uncharacterized protein</fullName>
    </submittedName>
</protein>
<reference evidence="1 2" key="1">
    <citation type="submission" date="2016-10" db="EMBL/GenBank/DDBJ databases">
        <authorList>
            <person name="Varghese N."/>
            <person name="Submissions S."/>
        </authorList>
    </citation>
    <scope>NUCLEOTIDE SEQUENCE [LARGE SCALE GENOMIC DNA]</scope>
    <source>
        <strain evidence="1 2">GAS524</strain>
    </source>
</reference>
<dbReference type="RefSeq" id="WP_091977329.1">
    <property type="nucleotide sequence ID" value="NZ_LT629693.1"/>
</dbReference>
<organism evidence="1 2">
    <name type="scientific">Bradyrhizobium ottawaense</name>
    <dbReference type="NCBI Taxonomy" id="931866"/>
    <lineage>
        <taxon>Bacteria</taxon>
        <taxon>Pseudomonadati</taxon>
        <taxon>Pseudomonadota</taxon>
        <taxon>Alphaproteobacteria</taxon>
        <taxon>Hyphomicrobiales</taxon>
        <taxon>Nitrobacteraceae</taxon>
        <taxon>Bradyrhizobium</taxon>
    </lineage>
</organism>
<dbReference type="EMBL" id="LT629693">
    <property type="protein sequence ID" value="SDK45024.1"/>
    <property type="molecule type" value="Genomic_DNA"/>
</dbReference>
<proteinExistence type="predicted"/>
<name>A0ABY0QHE8_9BRAD</name>
<gene>
    <name evidence="1" type="ORF">SAMN05444163_8139</name>
</gene>
<keyword evidence="2" id="KW-1185">Reference proteome</keyword>
<sequence length="130" mass="14721">MTETTTTTDTIPLSINGLTWRKITDQIVAGVEGGISYWASSFKPEGEISTDVSPWYDDEKFWAAGGWKILIKVHDERKPKEMTPESMRNGLQYLADNHLWRIEQMIKENGDAETGDVFIQSCLFGDIVYG</sequence>
<evidence type="ECO:0000313" key="1">
    <source>
        <dbReference type="EMBL" id="SDK45024.1"/>
    </source>
</evidence>
<dbReference type="Proteomes" id="UP000198803">
    <property type="component" value="Chromosome I"/>
</dbReference>